<dbReference type="InterPro" id="IPR036791">
    <property type="entry name" value="Ribosomal_bL9_C_sf"/>
</dbReference>
<comment type="similarity">
    <text evidence="1 6">Belongs to the bacterial ribosomal protein bL9 family.</text>
</comment>
<dbReference type="NCBIfam" id="TIGR00158">
    <property type="entry name" value="L9"/>
    <property type="match status" value="1"/>
</dbReference>
<keyword evidence="8" id="KW-0934">Plastid</keyword>
<dbReference type="GO" id="GO:0005840">
    <property type="term" value="C:ribosome"/>
    <property type="evidence" value="ECO:0007669"/>
    <property type="project" value="UniProtKB-KW"/>
</dbReference>
<dbReference type="Pfam" id="PF03948">
    <property type="entry name" value="Ribosomal_L9_C"/>
    <property type="match status" value="1"/>
</dbReference>
<proteinExistence type="inferred from homology"/>
<dbReference type="InterPro" id="IPR036935">
    <property type="entry name" value="Ribosomal_bL9_N_sf"/>
</dbReference>
<evidence type="ECO:0000256" key="4">
    <source>
        <dbReference type="ARBA" id="ARBA00022980"/>
    </source>
</evidence>
<dbReference type="InterPro" id="IPR020594">
    <property type="entry name" value="Ribosomal_bL9_bac/chp"/>
</dbReference>
<feature type="domain" description="Ribosomal protein L9" evidence="7">
    <location>
        <begin position="18"/>
        <end position="45"/>
    </location>
</feature>
<dbReference type="Gene3D" id="3.10.430.100">
    <property type="entry name" value="Ribosomal protein L9, C-terminal domain"/>
    <property type="match status" value="1"/>
</dbReference>
<dbReference type="InterPro" id="IPR020070">
    <property type="entry name" value="Ribosomal_bL9_N"/>
</dbReference>
<dbReference type="GO" id="GO:0019843">
    <property type="term" value="F:rRNA binding"/>
    <property type="evidence" value="ECO:0007669"/>
    <property type="project" value="UniProtKB-UniRule"/>
</dbReference>
<reference evidence="8" key="1">
    <citation type="submission" date="2017-03" db="EMBL/GenBank/DDBJ databases">
        <title>The new red algal subphylum Proteorhodophytina comprises the largest and most divergent plastid genomes known.</title>
        <authorList>
            <person name="Munoz-Gomez S.A."/>
            <person name="Mejia-Franco F.G."/>
            <person name="Durnin K."/>
            <person name="Morgan C."/>
            <person name="Grisdale C.J."/>
            <person name="Archibald J.M."/>
            <person name="Slamovits C.H."/>
        </authorList>
    </citation>
    <scope>NUCLEOTIDE SEQUENCE</scope>
    <source>
        <strain evidence="8">NIES-2662</strain>
    </source>
</reference>
<evidence type="ECO:0000256" key="5">
    <source>
        <dbReference type="ARBA" id="ARBA00023274"/>
    </source>
</evidence>
<dbReference type="Gene3D" id="3.40.5.10">
    <property type="entry name" value="Ribosomal protein L9, N-terminal domain"/>
    <property type="match status" value="1"/>
</dbReference>
<organism evidence="8">
    <name type="scientific">Corynoplastis japonica</name>
    <dbReference type="NCBI Taxonomy" id="700918"/>
    <lineage>
        <taxon>Eukaryota</taxon>
        <taxon>Rhodophyta</taxon>
        <taxon>Rhodellophyceae</taxon>
        <taxon>Rhodellales</taxon>
        <taxon>Rhodellaceae</taxon>
        <taxon>Corynoplastis</taxon>
    </lineage>
</organism>
<keyword evidence="8" id="KW-0150">Chloroplast</keyword>
<dbReference type="HAMAP" id="MF_00503">
    <property type="entry name" value="Ribosomal_bL9"/>
    <property type="match status" value="1"/>
</dbReference>
<dbReference type="SUPFAM" id="SSF55658">
    <property type="entry name" value="L9 N-domain-like"/>
    <property type="match status" value="1"/>
</dbReference>
<dbReference type="GO" id="GO:0009507">
    <property type="term" value="C:chloroplast"/>
    <property type="evidence" value="ECO:0007669"/>
    <property type="project" value="UniProtKB-SubCell"/>
</dbReference>
<dbReference type="GO" id="GO:1990904">
    <property type="term" value="C:ribonucleoprotein complex"/>
    <property type="evidence" value="ECO:0007669"/>
    <property type="project" value="UniProtKB-KW"/>
</dbReference>
<keyword evidence="3 6" id="KW-0694">RNA-binding</keyword>
<keyword evidence="4 6" id="KW-0689">Ribosomal protein</keyword>
<name>A0A1Y9TMI6_9RHOD</name>
<evidence type="ECO:0000256" key="6">
    <source>
        <dbReference type="HAMAP-Rule" id="MF_00503"/>
    </source>
</evidence>
<keyword evidence="5 6" id="KW-0687">Ribonucleoprotein</keyword>
<comment type="subcellular location">
    <subcellularLocation>
        <location evidence="6">Plastid</location>
        <location evidence="6">Chloroplast</location>
    </subcellularLocation>
</comment>
<keyword evidence="2 6" id="KW-0699">rRNA-binding</keyword>
<evidence type="ECO:0000256" key="1">
    <source>
        <dbReference type="ARBA" id="ARBA00010605"/>
    </source>
</evidence>
<dbReference type="InterPro" id="IPR020069">
    <property type="entry name" value="Ribosomal_bL9_C"/>
</dbReference>
<sequence length="155" mass="17712">MAKNYIKVLLNKDVNSLGLNGELLNVSHGYARNYLFPKKLAVPATQKSIETIEKQKAIQIQETLKQKEIAKERRKSLELVEKFTLRKKAGKDNLLFGIVTSKEILDLIYQQTGEIIDKKQIKLSDIKEVGIYPISIQFYTDIIANIKLQVLPIID</sequence>
<geneLocation type="chloroplast" evidence="8"/>
<dbReference type="SUPFAM" id="SSF55653">
    <property type="entry name" value="Ribosomal protein L9 C-domain"/>
    <property type="match status" value="1"/>
</dbReference>
<evidence type="ECO:0000256" key="2">
    <source>
        <dbReference type="ARBA" id="ARBA00022730"/>
    </source>
</evidence>
<dbReference type="AlphaFoldDB" id="A0A1Y9TMI6"/>
<dbReference type="PROSITE" id="PS00651">
    <property type="entry name" value="RIBOSOMAL_L9"/>
    <property type="match status" value="1"/>
</dbReference>
<gene>
    <name evidence="6 8" type="primary">rpl9</name>
</gene>
<comment type="function">
    <text evidence="6">Binds to the 23S rRNA.</text>
</comment>
<dbReference type="InterPro" id="IPR000244">
    <property type="entry name" value="Ribosomal_bL9"/>
</dbReference>
<dbReference type="GO" id="GO:0003735">
    <property type="term" value="F:structural constituent of ribosome"/>
    <property type="evidence" value="ECO:0007669"/>
    <property type="project" value="InterPro"/>
</dbReference>
<dbReference type="GO" id="GO:0006412">
    <property type="term" value="P:translation"/>
    <property type="evidence" value="ECO:0007669"/>
    <property type="project" value="UniProtKB-UniRule"/>
</dbReference>
<dbReference type="InterPro" id="IPR009027">
    <property type="entry name" value="Ribosomal_bL9/RNase_H1_N"/>
</dbReference>
<dbReference type="PANTHER" id="PTHR21368">
    <property type="entry name" value="50S RIBOSOMAL PROTEIN L9"/>
    <property type="match status" value="1"/>
</dbReference>
<protein>
    <recommendedName>
        <fullName evidence="6">Large ribosomal subunit protein bL9c</fullName>
    </recommendedName>
</protein>
<accession>A0A1Y9TMI6</accession>
<dbReference type="EMBL" id="KY709210">
    <property type="protein sequence ID" value="ARO90875.1"/>
    <property type="molecule type" value="Genomic_DNA"/>
</dbReference>
<evidence type="ECO:0000313" key="8">
    <source>
        <dbReference type="EMBL" id="ARO90875.1"/>
    </source>
</evidence>
<evidence type="ECO:0000259" key="7">
    <source>
        <dbReference type="PROSITE" id="PS00651"/>
    </source>
</evidence>
<evidence type="ECO:0000256" key="3">
    <source>
        <dbReference type="ARBA" id="ARBA00022884"/>
    </source>
</evidence>
<dbReference type="Pfam" id="PF01281">
    <property type="entry name" value="Ribosomal_L9_N"/>
    <property type="match status" value="1"/>
</dbReference>